<name>A0AAN7YVM9_9PEZI</name>
<reference evidence="3 4" key="1">
    <citation type="submission" date="2023-10" db="EMBL/GenBank/DDBJ databases">
        <title>Draft genome sequence of Xylaria bambusicola isolate GMP-LS, the root and basal stem rot pathogen of sugarcane in Indonesia.</title>
        <authorList>
            <person name="Selvaraj P."/>
            <person name="Muralishankar V."/>
            <person name="Muruganantham S."/>
            <person name="Sp S."/>
            <person name="Haryani S."/>
            <person name="Lau K.J.X."/>
            <person name="Naqvi N.I."/>
        </authorList>
    </citation>
    <scope>NUCLEOTIDE SEQUENCE [LARGE SCALE GENOMIC DNA]</scope>
    <source>
        <strain evidence="3">GMP-LS</strain>
    </source>
</reference>
<dbReference type="Pfam" id="PF01636">
    <property type="entry name" value="APH"/>
    <property type="match status" value="1"/>
</dbReference>
<dbReference type="AlphaFoldDB" id="A0AAN7YVM9"/>
<dbReference type="InterPro" id="IPR011009">
    <property type="entry name" value="Kinase-like_dom_sf"/>
</dbReference>
<gene>
    <name evidence="3" type="ORF">RRF57_002480</name>
</gene>
<dbReference type="InterPro" id="IPR002575">
    <property type="entry name" value="Aminoglycoside_PTrfase"/>
</dbReference>
<dbReference type="Gene3D" id="3.90.1200.10">
    <property type="match status" value="1"/>
</dbReference>
<dbReference type="InterPro" id="IPR051678">
    <property type="entry name" value="AGP_Transferase"/>
</dbReference>
<organism evidence="3 4">
    <name type="scientific">Xylaria bambusicola</name>
    <dbReference type="NCBI Taxonomy" id="326684"/>
    <lineage>
        <taxon>Eukaryota</taxon>
        <taxon>Fungi</taxon>
        <taxon>Dikarya</taxon>
        <taxon>Ascomycota</taxon>
        <taxon>Pezizomycotina</taxon>
        <taxon>Sordariomycetes</taxon>
        <taxon>Xylariomycetidae</taxon>
        <taxon>Xylariales</taxon>
        <taxon>Xylariaceae</taxon>
        <taxon>Xylaria</taxon>
    </lineage>
</organism>
<comment type="caution">
    <text evidence="3">The sequence shown here is derived from an EMBL/GenBank/DDBJ whole genome shotgun (WGS) entry which is preliminary data.</text>
</comment>
<dbReference type="Gene3D" id="3.30.200.20">
    <property type="entry name" value="Phosphorylase Kinase, domain 1"/>
    <property type="match status" value="1"/>
</dbReference>
<dbReference type="SUPFAM" id="SSF56112">
    <property type="entry name" value="Protein kinase-like (PK-like)"/>
    <property type="match status" value="1"/>
</dbReference>
<dbReference type="EMBL" id="JAWHQM010000004">
    <property type="protein sequence ID" value="KAK5626765.1"/>
    <property type="molecule type" value="Genomic_DNA"/>
</dbReference>
<dbReference type="Proteomes" id="UP001305414">
    <property type="component" value="Unassembled WGS sequence"/>
</dbReference>
<feature type="region of interest" description="Disordered" evidence="1">
    <location>
        <begin position="338"/>
        <end position="361"/>
    </location>
</feature>
<evidence type="ECO:0000256" key="1">
    <source>
        <dbReference type="SAM" id="MobiDB-lite"/>
    </source>
</evidence>
<proteinExistence type="predicted"/>
<sequence>MANMPHENQDGLEWEHGLFDIIPHWTREPSVSAIENVSRYQLKISTEDPCHVSFYASGVFNKLYRVDCPDQSLLMRVTLPVYPHHKTHGEVTTLRWLRDHTSVPVPKVLAFDDSNNNEIGFEWILMELMPGLSAYERWRTMPMEQKELIAKRMAEIQAELFYYGKLNLAFRGIGTLHTNTTGEAVDVPLPVAPGTLVAHEFFMGDRFKYDVPRGPFHSSSAWLDSLLKIIILEQTAAIEKAEDDGEKEGAEEILATARRLLPLLPKIFPETQEMEAQPTVLWHDDLNLRNILVDEKGGITAIVDWECVSTVPIWMTTSMPKFLQGDNRTEEPIRDTYRDETPSELAASESDDGLPQLDNEGKNPLYWEHKMEYEVTQLREVYKAR</sequence>
<dbReference type="PANTHER" id="PTHR21310:SF13">
    <property type="entry name" value="AMINOGLYCOSIDE PHOSPHOTRANSFERASE DOMAIN-CONTAINING PROTEIN"/>
    <property type="match status" value="1"/>
</dbReference>
<feature type="domain" description="Aminoglycoside phosphotransferase" evidence="2">
    <location>
        <begin position="52"/>
        <end position="311"/>
    </location>
</feature>
<protein>
    <recommendedName>
        <fullName evidence="2">Aminoglycoside phosphotransferase domain-containing protein</fullName>
    </recommendedName>
</protein>
<evidence type="ECO:0000259" key="2">
    <source>
        <dbReference type="Pfam" id="PF01636"/>
    </source>
</evidence>
<evidence type="ECO:0000313" key="4">
    <source>
        <dbReference type="Proteomes" id="UP001305414"/>
    </source>
</evidence>
<keyword evidence="4" id="KW-1185">Reference proteome</keyword>
<accession>A0AAN7YVM9</accession>
<dbReference type="PANTHER" id="PTHR21310">
    <property type="entry name" value="AMINOGLYCOSIDE PHOSPHOTRANSFERASE-RELATED-RELATED"/>
    <property type="match status" value="1"/>
</dbReference>
<evidence type="ECO:0000313" key="3">
    <source>
        <dbReference type="EMBL" id="KAK5626765.1"/>
    </source>
</evidence>